<dbReference type="RefSeq" id="WP_264433674.1">
    <property type="nucleotide sequence ID" value="NZ_CP081495.1"/>
</dbReference>
<evidence type="ECO:0000313" key="1">
    <source>
        <dbReference type="EMBL" id="UYW01239.1"/>
    </source>
</evidence>
<reference evidence="1" key="1">
    <citation type="submission" date="2021-08" db="EMBL/GenBank/DDBJ databases">
        <title>Flavobacterium sp. strain CC-SYL302.</title>
        <authorList>
            <person name="Lin S.-Y."/>
            <person name="Lee T.-H."/>
            <person name="Young C.-C."/>
        </authorList>
    </citation>
    <scope>NUCLEOTIDE SEQUENCE</scope>
    <source>
        <strain evidence="1">CC-SYL302</strain>
    </source>
</reference>
<name>A0ABY6M0P1_9FLAO</name>
<dbReference type="Proteomes" id="UP001163328">
    <property type="component" value="Chromosome"/>
</dbReference>
<sequence>MFSNCALYAQQNTRLKGIVSNHQNTLEQVLVTNRNNQNSSISNRLGKFSVAAQVNDTLVFTHTEHAPKQLIITAKNLEEDELLIILKPNFTLLDEVKINTKANVALELGILQKPAKEYTKSERLLKAASEMEVSTTGGVMGGGVGMSLDPIINAITGRTKMLKKVIEKEGNNRIFNRIKSNYDTYLQEELLLTQDATRHAFISYLSGIENIDRYLFSANDEANLFYIKQLYLQQFLPHYKAE</sequence>
<organism evidence="1 2">
    <name type="scientific">Flavobacterium agricola</name>
    <dbReference type="NCBI Taxonomy" id="2870839"/>
    <lineage>
        <taxon>Bacteria</taxon>
        <taxon>Pseudomonadati</taxon>
        <taxon>Bacteroidota</taxon>
        <taxon>Flavobacteriia</taxon>
        <taxon>Flavobacteriales</taxon>
        <taxon>Flavobacteriaceae</taxon>
        <taxon>Flavobacterium</taxon>
    </lineage>
</organism>
<gene>
    <name evidence="1" type="ORF">K5I29_12425</name>
</gene>
<proteinExistence type="predicted"/>
<accession>A0ABY6M0P1</accession>
<evidence type="ECO:0000313" key="2">
    <source>
        <dbReference type="Proteomes" id="UP001163328"/>
    </source>
</evidence>
<evidence type="ECO:0008006" key="3">
    <source>
        <dbReference type="Google" id="ProtNLM"/>
    </source>
</evidence>
<dbReference type="EMBL" id="CP081495">
    <property type="protein sequence ID" value="UYW01239.1"/>
    <property type="molecule type" value="Genomic_DNA"/>
</dbReference>
<protein>
    <recommendedName>
        <fullName evidence="3">Carboxypeptidase-like protein</fullName>
    </recommendedName>
</protein>
<keyword evidence="2" id="KW-1185">Reference proteome</keyword>